<accession>A0A364MVG3</accession>
<keyword evidence="3" id="KW-0547">Nucleotide-binding</keyword>
<dbReference type="GO" id="GO:0052381">
    <property type="term" value="F:tRNA dimethylallyltransferase activity"/>
    <property type="evidence" value="ECO:0007669"/>
    <property type="project" value="InterPro"/>
</dbReference>
<protein>
    <submittedName>
        <fullName evidence="5">Adenylate isopentenyltransferase 4</fullName>
    </submittedName>
</protein>
<dbReference type="PANTHER" id="PTHR11088">
    <property type="entry name" value="TRNA DIMETHYLALLYLTRANSFERASE"/>
    <property type="match status" value="1"/>
</dbReference>
<dbReference type="GO" id="GO:0006400">
    <property type="term" value="P:tRNA modification"/>
    <property type="evidence" value="ECO:0007669"/>
    <property type="project" value="TreeGrafter"/>
</dbReference>
<dbReference type="HAMAP" id="MF_00185">
    <property type="entry name" value="IPP_trans"/>
    <property type="match status" value="1"/>
</dbReference>
<dbReference type="Proteomes" id="UP000249619">
    <property type="component" value="Unassembled WGS sequence"/>
</dbReference>
<dbReference type="AlphaFoldDB" id="A0A364MVG3"/>
<evidence type="ECO:0000256" key="1">
    <source>
        <dbReference type="ARBA" id="ARBA00005842"/>
    </source>
</evidence>
<evidence type="ECO:0000313" key="6">
    <source>
        <dbReference type="Proteomes" id="UP000249619"/>
    </source>
</evidence>
<evidence type="ECO:0000313" key="5">
    <source>
        <dbReference type="EMBL" id="RAR04885.1"/>
    </source>
</evidence>
<comment type="similarity">
    <text evidence="1">Belongs to the IPP transferase family.</text>
</comment>
<evidence type="ECO:0000256" key="3">
    <source>
        <dbReference type="ARBA" id="ARBA00022741"/>
    </source>
</evidence>
<dbReference type="PANTHER" id="PTHR11088:SF89">
    <property type="entry name" value="TRNA DIMETHYLALLYLTRANSFERASE"/>
    <property type="match status" value="1"/>
</dbReference>
<name>A0A364MVG3_STELY</name>
<dbReference type="SUPFAM" id="SSF52540">
    <property type="entry name" value="P-loop containing nucleoside triphosphate hydrolases"/>
    <property type="match status" value="1"/>
</dbReference>
<keyword evidence="4" id="KW-0067">ATP-binding</keyword>
<dbReference type="EMBL" id="QGDH01000145">
    <property type="protein sequence ID" value="RAR04885.1"/>
    <property type="molecule type" value="Genomic_DNA"/>
</dbReference>
<dbReference type="Gene3D" id="3.40.50.300">
    <property type="entry name" value="P-loop containing nucleotide triphosphate hydrolases"/>
    <property type="match status" value="1"/>
</dbReference>
<keyword evidence="6" id="KW-1185">Reference proteome</keyword>
<dbReference type="InterPro" id="IPR018022">
    <property type="entry name" value="IPT"/>
</dbReference>
<dbReference type="OrthoDB" id="414463at2759"/>
<dbReference type="InterPro" id="IPR039657">
    <property type="entry name" value="Dimethylallyltransferase"/>
</dbReference>
<dbReference type="STRING" id="183478.A0A364MVG3"/>
<evidence type="ECO:0000256" key="2">
    <source>
        <dbReference type="ARBA" id="ARBA00022679"/>
    </source>
</evidence>
<sequence length="287" mass="31932">MTGKPIIAIVGPTGVGKTKLGVALAKATNGEVISVDSLQIYRHGGIMTAKPTIKEMDGIKHHLIDYMQPYQEPTGFIDLAISTIQQIQNDGKIPLLVGGSISLTEPLLSHPLIQQSNLSVIFLDSKMTHLKPRLDKRIDKMVEEGLIEEVRELYQLEQVLLDFPDFSRGVWKAIGYPELRSAVAYCSDGINQFYLESGIAEMKKNTSAYAQDQIKRMRCRLIPAMYAWDINFMVLFVGDAATFEERVIQPSISACCSWLSEDAKGRVANEARTCSWRSDTGLYSQAV</sequence>
<dbReference type="Pfam" id="PF01715">
    <property type="entry name" value="IPPT"/>
    <property type="match status" value="2"/>
</dbReference>
<dbReference type="GO" id="GO:0005739">
    <property type="term" value="C:mitochondrion"/>
    <property type="evidence" value="ECO:0007669"/>
    <property type="project" value="TreeGrafter"/>
</dbReference>
<dbReference type="GO" id="GO:0005524">
    <property type="term" value="F:ATP binding"/>
    <property type="evidence" value="ECO:0007669"/>
    <property type="project" value="UniProtKB-KW"/>
</dbReference>
<comment type="caution">
    <text evidence="5">The sequence shown here is derived from an EMBL/GenBank/DDBJ whole genome shotgun (WGS) entry which is preliminary data.</text>
</comment>
<gene>
    <name evidence="5" type="ORF">DDE83_007660</name>
</gene>
<keyword evidence="2 5" id="KW-0808">Transferase</keyword>
<proteinExistence type="inferred from homology"/>
<dbReference type="InterPro" id="IPR027417">
    <property type="entry name" value="P-loop_NTPase"/>
</dbReference>
<evidence type="ECO:0000256" key="4">
    <source>
        <dbReference type="ARBA" id="ARBA00022840"/>
    </source>
</evidence>
<organism evidence="5 6">
    <name type="scientific">Stemphylium lycopersici</name>
    <name type="common">Tomato gray leaf spot disease fungus</name>
    <name type="synonym">Thyrospora lycopersici</name>
    <dbReference type="NCBI Taxonomy" id="183478"/>
    <lineage>
        <taxon>Eukaryota</taxon>
        <taxon>Fungi</taxon>
        <taxon>Dikarya</taxon>
        <taxon>Ascomycota</taxon>
        <taxon>Pezizomycotina</taxon>
        <taxon>Dothideomycetes</taxon>
        <taxon>Pleosporomycetidae</taxon>
        <taxon>Pleosporales</taxon>
        <taxon>Pleosporineae</taxon>
        <taxon>Pleosporaceae</taxon>
        <taxon>Stemphylium</taxon>
    </lineage>
</organism>
<reference evidence="6" key="1">
    <citation type="submission" date="2018-05" db="EMBL/GenBank/DDBJ databases">
        <title>Draft genome sequence of Stemphylium lycopersici strain CIDEFI 213.</title>
        <authorList>
            <person name="Medina R."/>
            <person name="Franco M.E.E."/>
            <person name="Lucentini C.G."/>
            <person name="Saparrat M.C.N."/>
            <person name="Balatti P.A."/>
        </authorList>
    </citation>
    <scope>NUCLEOTIDE SEQUENCE [LARGE SCALE GENOMIC DNA]</scope>
    <source>
        <strain evidence="6">CIDEFI 213</strain>
    </source>
</reference>